<dbReference type="EMBL" id="FQ312005">
    <property type="protein sequence ID" value="CBW26246.1"/>
    <property type="molecule type" value="Genomic_DNA"/>
</dbReference>
<comment type="subcellular location">
    <subcellularLocation>
        <location evidence="1">Cell membrane</location>
        <topology evidence="1">Single-pass membrane protein</topology>
    </subcellularLocation>
    <subcellularLocation>
        <location evidence="7">Cell membrane</location>
        <topology evidence="7">Single-pass type II membrane protein</topology>
    </subcellularLocation>
</comment>
<dbReference type="GO" id="GO:0022857">
    <property type="term" value="F:transmembrane transporter activity"/>
    <property type="evidence" value="ECO:0007669"/>
    <property type="project" value="InterPro"/>
</dbReference>
<evidence type="ECO:0000256" key="8">
    <source>
        <dbReference type="SAM" id="Phobius"/>
    </source>
</evidence>
<evidence type="ECO:0000313" key="10">
    <source>
        <dbReference type="Proteomes" id="UP000008963"/>
    </source>
</evidence>
<keyword evidence="4 7" id="KW-0812">Transmembrane</keyword>
<dbReference type="GO" id="GO:0005886">
    <property type="term" value="C:plasma membrane"/>
    <property type="evidence" value="ECO:0007669"/>
    <property type="project" value="UniProtKB-SubCell"/>
</dbReference>
<dbReference type="STRING" id="862908.BMS_1381"/>
<evidence type="ECO:0000256" key="6">
    <source>
        <dbReference type="ARBA" id="ARBA00023136"/>
    </source>
</evidence>
<evidence type="ECO:0000256" key="5">
    <source>
        <dbReference type="ARBA" id="ARBA00022989"/>
    </source>
</evidence>
<dbReference type="PANTHER" id="PTHR30558">
    <property type="entry name" value="EXBD MEMBRANE COMPONENT OF PMF-DRIVEN MACROMOLECULE IMPORT SYSTEM"/>
    <property type="match status" value="1"/>
</dbReference>
<dbReference type="PATRIC" id="fig|862908.3.peg.1313"/>
<keyword evidence="3" id="KW-1003">Cell membrane</keyword>
<sequence length="170" mass="19219">MRTRREKKEIPKLNLIPILDAVFIFIFFLLMSAQFVEIYEIGSDAPAIATIDTQKSDEKPLNLTLKISNNEIEIKTGVEGTTKSKITKLGEEFDLSKLKKILIDIKLKNIEERSIIISPSKSVNYKQIVKIMDSVTGVGSEFPELSAKSKKGKLVRTKTLFDQIIFETVI</sequence>
<keyword evidence="7" id="KW-0813">Transport</keyword>
<keyword evidence="5 8" id="KW-1133">Transmembrane helix</keyword>
<evidence type="ECO:0000313" key="9">
    <source>
        <dbReference type="EMBL" id="CBW26246.1"/>
    </source>
</evidence>
<dbReference type="OrthoDB" id="5294637at2"/>
<dbReference type="AlphaFoldDB" id="E1WZR0"/>
<comment type="similarity">
    <text evidence="2 7">Belongs to the ExbD/TolR family.</text>
</comment>
<dbReference type="Proteomes" id="UP000008963">
    <property type="component" value="Chromosome"/>
</dbReference>
<name>E1WZR0_HALMS</name>
<feature type="transmembrane region" description="Helical" evidence="8">
    <location>
        <begin position="12"/>
        <end position="31"/>
    </location>
</feature>
<protein>
    <submittedName>
        <fullName evidence="9">Membrane protein</fullName>
    </submittedName>
</protein>
<organism evidence="9 10">
    <name type="scientific">Halobacteriovorax marinus (strain ATCC BAA-682 / DSM 15412 / SJ)</name>
    <name type="common">Bacteriovorax marinus</name>
    <dbReference type="NCBI Taxonomy" id="862908"/>
    <lineage>
        <taxon>Bacteria</taxon>
        <taxon>Pseudomonadati</taxon>
        <taxon>Bdellovibrionota</taxon>
        <taxon>Bacteriovoracia</taxon>
        <taxon>Bacteriovoracales</taxon>
        <taxon>Halobacteriovoraceae</taxon>
        <taxon>Halobacteriovorax</taxon>
    </lineage>
</organism>
<evidence type="ECO:0000256" key="1">
    <source>
        <dbReference type="ARBA" id="ARBA00004162"/>
    </source>
</evidence>
<evidence type="ECO:0000256" key="3">
    <source>
        <dbReference type="ARBA" id="ARBA00022475"/>
    </source>
</evidence>
<dbReference type="KEGG" id="bmx:BMS_1381"/>
<evidence type="ECO:0000256" key="2">
    <source>
        <dbReference type="ARBA" id="ARBA00005811"/>
    </source>
</evidence>
<keyword evidence="10" id="KW-1185">Reference proteome</keyword>
<dbReference type="GO" id="GO:0015031">
    <property type="term" value="P:protein transport"/>
    <property type="evidence" value="ECO:0007669"/>
    <property type="project" value="UniProtKB-KW"/>
</dbReference>
<evidence type="ECO:0000256" key="4">
    <source>
        <dbReference type="ARBA" id="ARBA00022692"/>
    </source>
</evidence>
<accession>E1WZR0</accession>
<proteinExistence type="inferred from homology"/>
<evidence type="ECO:0000256" key="7">
    <source>
        <dbReference type="RuleBase" id="RU003879"/>
    </source>
</evidence>
<dbReference type="RefSeq" id="WP_014244030.1">
    <property type="nucleotide sequence ID" value="NC_016620.1"/>
</dbReference>
<gene>
    <name evidence="9" type="ordered locus">BMS_1381</name>
</gene>
<dbReference type="Pfam" id="PF02472">
    <property type="entry name" value="ExbD"/>
    <property type="match status" value="1"/>
</dbReference>
<keyword evidence="6 8" id="KW-0472">Membrane</keyword>
<dbReference type="InterPro" id="IPR003400">
    <property type="entry name" value="ExbD"/>
</dbReference>
<keyword evidence="7" id="KW-0653">Protein transport</keyword>
<reference evidence="10" key="1">
    <citation type="journal article" date="2013" name="ISME J.">
        <title>A small predatory core genome in the divergent marine Bacteriovorax marinus SJ and the terrestrial Bdellovibrio bacteriovorus.</title>
        <authorList>
            <person name="Crossman L.C."/>
            <person name="Chen H."/>
            <person name="Cerdeno-Tarraga A.M."/>
            <person name="Brooks K."/>
            <person name="Quail M.A."/>
            <person name="Pineiro S.A."/>
            <person name="Hobley L."/>
            <person name="Sockett R.E."/>
            <person name="Bentley S.D."/>
            <person name="Parkhill J."/>
            <person name="Williams H.N."/>
            <person name="Stine O.C."/>
        </authorList>
    </citation>
    <scope>NUCLEOTIDE SEQUENCE [LARGE SCALE GENOMIC DNA]</scope>
    <source>
        <strain evidence="10">ATCC BAA-682 / DSM 15412 / SJ</strain>
    </source>
</reference>
<dbReference type="eggNOG" id="COG0848">
    <property type="taxonomic scope" value="Bacteria"/>
</dbReference>
<dbReference type="HOGENOM" id="CLU_1568568_0_0_7"/>